<dbReference type="AlphaFoldDB" id="A0AAW0A6Z1"/>
<evidence type="ECO:0000256" key="1">
    <source>
        <dbReference type="SAM" id="MobiDB-lite"/>
    </source>
</evidence>
<keyword evidence="3" id="KW-1185">Reference proteome</keyword>
<reference evidence="2 3" key="1">
    <citation type="journal article" date="2024" name="J Genomics">
        <title>Draft genome sequencing and assembly of Favolaschia claudopus CIRM-BRFM 2984 isolated from oak limbs.</title>
        <authorList>
            <person name="Navarro D."/>
            <person name="Drula E."/>
            <person name="Chaduli D."/>
            <person name="Cazenave R."/>
            <person name="Ahrendt S."/>
            <person name="Wang J."/>
            <person name="Lipzen A."/>
            <person name="Daum C."/>
            <person name="Barry K."/>
            <person name="Grigoriev I.V."/>
            <person name="Favel A."/>
            <person name="Rosso M.N."/>
            <person name="Martin F."/>
        </authorList>
    </citation>
    <scope>NUCLEOTIDE SEQUENCE [LARGE SCALE GENOMIC DNA]</scope>
    <source>
        <strain evidence="2 3">CIRM-BRFM 2984</strain>
    </source>
</reference>
<comment type="caution">
    <text evidence="2">The sequence shown here is derived from an EMBL/GenBank/DDBJ whole genome shotgun (WGS) entry which is preliminary data.</text>
</comment>
<feature type="compositionally biased region" description="Basic and acidic residues" evidence="1">
    <location>
        <begin position="23"/>
        <end position="44"/>
    </location>
</feature>
<organism evidence="2 3">
    <name type="scientific">Favolaschia claudopus</name>
    <dbReference type="NCBI Taxonomy" id="2862362"/>
    <lineage>
        <taxon>Eukaryota</taxon>
        <taxon>Fungi</taxon>
        <taxon>Dikarya</taxon>
        <taxon>Basidiomycota</taxon>
        <taxon>Agaricomycotina</taxon>
        <taxon>Agaricomycetes</taxon>
        <taxon>Agaricomycetidae</taxon>
        <taxon>Agaricales</taxon>
        <taxon>Marasmiineae</taxon>
        <taxon>Mycenaceae</taxon>
        <taxon>Favolaschia</taxon>
    </lineage>
</organism>
<feature type="compositionally biased region" description="Polar residues" evidence="1">
    <location>
        <begin position="1"/>
        <end position="19"/>
    </location>
</feature>
<feature type="compositionally biased region" description="Low complexity" evidence="1">
    <location>
        <begin position="539"/>
        <end position="557"/>
    </location>
</feature>
<accession>A0AAW0A6Z1</accession>
<feature type="compositionally biased region" description="Basic and acidic residues" evidence="1">
    <location>
        <begin position="634"/>
        <end position="649"/>
    </location>
</feature>
<feature type="compositionally biased region" description="Polar residues" evidence="1">
    <location>
        <begin position="428"/>
        <end position="440"/>
    </location>
</feature>
<protein>
    <submittedName>
        <fullName evidence="2">Uncharacterized protein</fullName>
    </submittedName>
</protein>
<dbReference type="EMBL" id="JAWWNJ010000082">
    <property type="protein sequence ID" value="KAK7001596.1"/>
    <property type="molecule type" value="Genomic_DNA"/>
</dbReference>
<feature type="compositionally biased region" description="Polar residues" evidence="1">
    <location>
        <begin position="302"/>
        <end position="311"/>
    </location>
</feature>
<gene>
    <name evidence="2" type="ORF">R3P38DRAFT_1777749</name>
</gene>
<dbReference type="Proteomes" id="UP001362999">
    <property type="component" value="Unassembled WGS sequence"/>
</dbReference>
<proteinExistence type="predicted"/>
<feature type="compositionally biased region" description="Polar residues" evidence="1">
    <location>
        <begin position="745"/>
        <end position="761"/>
    </location>
</feature>
<feature type="region of interest" description="Disordered" evidence="1">
    <location>
        <begin position="1"/>
        <end position="66"/>
    </location>
</feature>
<sequence length="767" mass="83734">MSNQTTSTNNSRATRQSSRSKGKRPDYVLEGPSPEKSKALRSEGADYVPHRPRKSTTMSIHAEEYPKLSEDEKKDLRRRLDDSWFPRDRCIITQELNVQHCHLVARVTDFEQVNFLIKNWGWTYFIVNAPPNIVLESPEYHFMLDHAQLVLIPDPKIIANILGWCEEADRANVASDEPSPSLFNRFGIPDEGWTCRLLPLHIDPRRRISRHKLEHIKKGYYKSTGNYTDYQFPYAELTAKTHAHPLPMIWHAGEEIAKIPFNEITKIVDSLEEAGAKDIADAVDNIRKLHRRWLAPHLVTESTPTMEQLTGNEERVEKPLSSPDTTLPNLPATDGADSDDLDSPASLAVPESEALAASNPLDDPDSESSDDPGTNPDTENDSDALPVHGTHPTGQRPFHFGNMSTDNWDAATAEEATFAVTNYNTTVALPSSSNRNSSQGQKRKKVPSPADASIFAEGMALQRPHTPSPRSGQPTQKKKKQGSPNNQPVASGSESDSAARDIGGETAIQSHLGKVPEWGSDWQGAPSRRGDLRLEDSRYAPSEVESSSSHGSSRPASRTQVPSVPVLHPTTSERGTRATGRTAGLQTNPLRPRKSMPRRAATATGPGFSHESETPSQSNKMATGQEGTGTSTSKTDDAVFKIPEVPDKIRRGHAPQDSSTSSASRKPIRPESGGPHARAMGQQRSGSSSVAGSSRSAPGGLDRYTQDAQSLREPGASLQPPVTSRESASGRRSAESRTTRSISSDSESNAPSIAQSTSQLQKKGKKK</sequence>
<feature type="compositionally biased region" description="Basic and acidic residues" evidence="1">
    <location>
        <begin position="728"/>
        <end position="738"/>
    </location>
</feature>
<evidence type="ECO:0000313" key="2">
    <source>
        <dbReference type="EMBL" id="KAK7001596.1"/>
    </source>
</evidence>
<feature type="region of interest" description="Disordered" evidence="1">
    <location>
        <begin position="302"/>
        <end position="405"/>
    </location>
</feature>
<feature type="compositionally biased region" description="Low complexity" evidence="1">
    <location>
        <begin position="681"/>
        <end position="700"/>
    </location>
</feature>
<name>A0AAW0A6Z1_9AGAR</name>
<feature type="compositionally biased region" description="Polar residues" evidence="1">
    <location>
        <begin position="482"/>
        <end position="496"/>
    </location>
</feature>
<feature type="compositionally biased region" description="Basic and acidic residues" evidence="1">
    <location>
        <begin position="528"/>
        <end position="538"/>
    </location>
</feature>
<feature type="region of interest" description="Disordered" evidence="1">
    <location>
        <begin position="428"/>
        <end position="767"/>
    </location>
</feature>
<evidence type="ECO:0000313" key="3">
    <source>
        <dbReference type="Proteomes" id="UP001362999"/>
    </source>
</evidence>